<feature type="transmembrane region" description="Helical" evidence="1">
    <location>
        <begin position="83"/>
        <end position="101"/>
    </location>
</feature>
<feature type="transmembrane region" description="Helical" evidence="1">
    <location>
        <begin position="6"/>
        <end position="23"/>
    </location>
</feature>
<name>A0A7C4XSK2_9BACT</name>
<keyword evidence="1" id="KW-0472">Membrane</keyword>
<feature type="transmembrane region" description="Helical" evidence="1">
    <location>
        <begin position="56"/>
        <end position="76"/>
    </location>
</feature>
<comment type="caution">
    <text evidence="2">The sequence shown here is derived from an EMBL/GenBank/DDBJ whole genome shotgun (WGS) entry which is preliminary data.</text>
</comment>
<evidence type="ECO:0000256" key="1">
    <source>
        <dbReference type="SAM" id="Phobius"/>
    </source>
</evidence>
<dbReference type="Pfam" id="PF17248">
    <property type="entry name" value="DUF5317"/>
    <property type="match status" value="1"/>
</dbReference>
<dbReference type="AlphaFoldDB" id="A0A7C4XSK2"/>
<proteinExistence type="predicted"/>
<feature type="transmembrane region" description="Helical" evidence="1">
    <location>
        <begin position="30"/>
        <end position="50"/>
    </location>
</feature>
<keyword evidence="1" id="KW-0812">Transmembrane</keyword>
<keyword evidence="1" id="KW-1133">Transmembrane helix</keyword>
<evidence type="ECO:0000313" key="2">
    <source>
        <dbReference type="EMBL" id="HGW60196.1"/>
    </source>
</evidence>
<dbReference type="EMBL" id="DTHV01000062">
    <property type="protein sequence ID" value="HGW60196.1"/>
    <property type="molecule type" value="Genomic_DNA"/>
</dbReference>
<dbReference type="InterPro" id="IPR035168">
    <property type="entry name" value="DUF5317"/>
</dbReference>
<sequence>MTLFVLIATILGIIINKGFEGVIKNPIRGFFLAIIGFILQLAIFNSNFAFSQYEYLTPYFYVVSLLFLLAFILLNLSYNGMKIILTGFLLNFIAIVANGGYMPQYVDKLTTAGKLAKIRLLEQYGHFYNGILGNNQTKFKMLTDVITIDKPAFLSGVYSIGDLITILGIIVFIFEFTKPKRGGRATQN</sequence>
<feature type="transmembrane region" description="Helical" evidence="1">
    <location>
        <begin position="152"/>
        <end position="174"/>
    </location>
</feature>
<evidence type="ECO:0008006" key="3">
    <source>
        <dbReference type="Google" id="ProtNLM"/>
    </source>
</evidence>
<reference evidence="2" key="1">
    <citation type="journal article" date="2020" name="mSystems">
        <title>Genome- and Community-Level Interaction Insights into Carbon Utilization and Element Cycling Functions of Hydrothermarchaeota in Hydrothermal Sediment.</title>
        <authorList>
            <person name="Zhou Z."/>
            <person name="Liu Y."/>
            <person name="Xu W."/>
            <person name="Pan J."/>
            <person name="Luo Z.H."/>
            <person name="Li M."/>
        </authorList>
    </citation>
    <scope>NUCLEOTIDE SEQUENCE [LARGE SCALE GENOMIC DNA]</scope>
    <source>
        <strain evidence="2">SpSt-794</strain>
    </source>
</reference>
<accession>A0A7C4XSK2</accession>
<protein>
    <recommendedName>
        <fullName evidence="3">DUF5317 domain-containing protein</fullName>
    </recommendedName>
</protein>
<gene>
    <name evidence="2" type="ORF">ENV82_01970</name>
</gene>
<organism evidence="2">
    <name type="scientific">Caldisericum exile</name>
    <dbReference type="NCBI Taxonomy" id="693075"/>
    <lineage>
        <taxon>Bacteria</taxon>
        <taxon>Pseudomonadati</taxon>
        <taxon>Caldisericota/Cryosericota group</taxon>
        <taxon>Caldisericota</taxon>
        <taxon>Caldisericia</taxon>
        <taxon>Caldisericales</taxon>
        <taxon>Caldisericaceae</taxon>
        <taxon>Caldisericum</taxon>
    </lineage>
</organism>